<evidence type="ECO:0000313" key="1">
    <source>
        <dbReference type="EMBL" id="NDL64246.1"/>
    </source>
</evidence>
<reference evidence="1 2" key="1">
    <citation type="submission" date="2019-12" db="EMBL/GenBank/DDBJ databases">
        <authorList>
            <person name="Lee S.D."/>
        </authorList>
    </citation>
    <scope>NUCLEOTIDE SEQUENCE [LARGE SCALE GENOMIC DNA]</scope>
    <source>
        <strain evidence="1 2">SAP-6</strain>
    </source>
</reference>
<dbReference type="RefSeq" id="WP_162366962.1">
    <property type="nucleotide sequence ID" value="NZ_WUBS01000011.1"/>
</dbReference>
<name>A0A845SMQ8_9GAMM</name>
<dbReference type="EMBL" id="WUBS01000011">
    <property type="protein sequence ID" value="NDL64246.1"/>
    <property type="molecule type" value="Genomic_DNA"/>
</dbReference>
<evidence type="ECO:0000313" key="2">
    <source>
        <dbReference type="Proteomes" id="UP000461443"/>
    </source>
</evidence>
<dbReference type="Proteomes" id="UP000461443">
    <property type="component" value="Unassembled WGS sequence"/>
</dbReference>
<organism evidence="1 2">
    <name type="scientific">Acerihabitans arboris</name>
    <dbReference type="NCBI Taxonomy" id="2691583"/>
    <lineage>
        <taxon>Bacteria</taxon>
        <taxon>Pseudomonadati</taxon>
        <taxon>Pseudomonadota</taxon>
        <taxon>Gammaproteobacteria</taxon>
        <taxon>Enterobacterales</taxon>
        <taxon>Pectobacteriaceae</taxon>
        <taxon>Acerihabitans</taxon>
    </lineage>
</organism>
<sequence>MTSSRLTCDQRIDLCNHIIRHGVARASSNVLIPESAEGIRVDEHRTVWLVGGYPKYAVDQSRMITHIIHGVESGSFAQAIERAAVRLGLIKAYAEPTGPQLLMLLDDITRLAGMKPSLS</sequence>
<gene>
    <name evidence="1" type="ORF">GRH90_16015</name>
</gene>
<dbReference type="AlphaFoldDB" id="A0A845SMQ8"/>
<proteinExistence type="predicted"/>
<comment type="caution">
    <text evidence="1">The sequence shown here is derived from an EMBL/GenBank/DDBJ whole genome shotgun (WGS) entry which is preliminary data.</text>
</comment>
<reference evidence="1 2" key="2">
    <citation type="submission" date="2020-02" db="EMBL/GenBank/DDBJ databases">
        <title>The new genus of Enterobacteriales.</title>
        <authorList>
            <person name="Kim I.S."/>
        </authorList>
    </citation>
    <scope>NUCLEOTIDE SEQUENCE [LARGE SCALE GENOMIC DNA]</scope>
    <source>
        <strain evidence="1 2">SAP-6</strain>
    </source>
</reference>
<accession>A0A845SMQ8</accession>
<protein>
    <submittedName>
        <fullName evidence="1">Uncharacterized protein</fullName>
    </submittedName>
</protein>
<keyword evidence="2" id="KW-1185">Reference proteome</keyword>